<dbReference type="AlphaFoldDB" id="A0A9W6N9Q5"/>
<dbReference type="GO" id="GO:0006313">
    <property type="term" value="P:DNA transposition"/>
    <property type="evidence" value="ECO:0007669"/>
    <property type="project" value="InterPro"/>
</dbReference>
<dbReference type="GO" id="GO:0003677">
    <property type="term" value="F:DNA binding"/>
    <property type="evidence" value="ECO:0007669"/>
    <property type="project" value="InterPro"/>
</dbReference>
<dbReference type="EMBL" id="BSFM01000004">
    <property type="protein sequence ID" value="GLK82843.1"/>
    <property type="molecule type" value="Genomic_DNA"/>
</dbReference>
<organism evidence="2 3">
    <name type="scientific">Ancylobacter defluvii</name>
    <dbReference type="NCBI Taxonomy" id="1282440"/>
    <lineage>
        <taxon>Bacteria</taxon>
        <taxon>Pseudomonadati</taxon>
        <taxon>Pseudomonadota</taxon>
        <taxon>Alphaproteobacteria</taxon>
        <taxon>Hyphomicrobiales</taxon>
        <taxon>Xanthobacteraceae</taxon>
        <taxon>Ancylobacter</taxon>
    </lineage>
</organism>
<evidence type="ECO:0000313" key="2">
    <source>
        <dbReference type="EMBL" id="GLK82843.1"/>
    </source>
</evidence>
<dbReference type="InterPro" id="IPR047650">
    <property type="entry name" value="Transpos_IS110"/>
</dbReference>
<evidence type="ECO:0000313" key="3">
    <source>
        <dbReference type="Proteomes" id="UP001143330"/>
    </source>
</evidence>
<evidence type="ECO:0000259" key="1">
    <source>
        <dbReference type="Pfam" id="PF01548"/>
    </source>
</evidence>
<reference evidence="2" key="1">
    <citation type="journal article" date="2014" name="Int. J. Syst. Evol. Microbiol.">
        <title>Complete genome sequence of Corynebacterium casei LMG S-19264T (=DSM 44701T), isolated from a smear-ripened cheese.</title>
        <authorList>
            <consortium name="US DOE Joint Genome Institute (JGI-PGF)"/>
            <person name="Walter F."/>
            <person name="Albersmeier A."/>
            <person name="Kalinowski J."/>
            <person name="Ruckert C."/>
        </authorList>
    </citation>
    <scope>NUCLEOTIDE SEQUENCE</scope>
    <source>
        <strain evidence="2">VKM B-2789</strain>
    </source>
</reference>
<sequence>MECFVGLDVSVKTTSVCVMDAGGTIIREGKAESSPEAIGAFLSVCGDRYSRVGLEAGPLCQWLYAGLAKAGFPVICIETRHAQAVLSARPNKTDRNDARGIAQMMRVGLYRPVHVKTLASQKIRALLSGRRFLQAKLLDVENSIRGLLRNFGFKVGMVTRARYETRILELIEDEPSLQTIIEPMLAVRRVVREQYVGLHKKMLALARADDDCLLLMSAPGVARS</sequence>
<proteinExistence type="predicted"/>
<accession>A0A9W6N9Q5</accession>
<gene>
    <name evidence="2" type="ORF">GCM10017653_09120</name>
</gene>
<comment type="caution">
    <text evidence="2">The sequence shown here is derived from an EMBL/GenBank/DDBJ whole genome shotgun (WGS) entry which is preliminary data.</text>
</comment>
<dbReference type="Pfam" id="PF01548">
    <property type="entry name" value="DEDD_Tnp_IS110"/>
    <property type="match status" value="1"/>
</dbReference>
<dbReference type="GO" id="GO:0004803">
    <property type="term" value="F:transposase activity"/>
    <property type="evidence" value="ECO:0007669"/>
    <property type="project" value="InterPro"/>
</dbReference>
<reference evidence="2" key="2">
    <citation type="submission" date="2023-01" db="EMBL/GenBank/DDBJ databases">
        <authorList>
            <person name="Sun Q."/>
            <person name="Evtushenko L."/>
        </authorList>
    </citation>
    <scope>NUCLEOTIDE SEQUENCE</scope>
    <source>
        <strain evidence="2">VKM B-2789</strain>
    </source>
</reference>
<feature type="domain" description="Transposase IS110-like N-terminal" evidence="1">
    <location>
        <begin position="5"/>
        <end position="150"/>
    </location>
</feature>
<dbReference type="InterPro" id="IPR002525">
    <property type="entry name" value="Transp_IS110-like_N"/>
</dbReference>
<dbReference type="Proteomes" id="UP001143330">
    <property type="component" value="Unassembled WGS sequence"/>
</dbReference>
<keyword evidence="3" id="KW-1185">Reference proteome</keyword>
<dbReference type="PANTHER" id="PTHR33055">
    <property type="entry name" value="TRANSPOSASE FOR INSERTION SEQUENCE ELEMENT IS1111A"/>
    <property type="match status" value="1"/>
</dbReference>
<protein>
    <recommendedName>
        <fullName evidence="1">Transposase IS110-like N-terminal domain-containing protein</fullName>
    </recommendedName>
</protein>
<name>A0A9W6N9Q5_9HYPH</name>
<dbReference type="PANTHER" id="PTHR33055:SF3">
    <property type="entry name" value="PUTATIVE TRANSPOSASE FOR IS117-RELATED"/>
    <property type="match status" value="1"/>
</dbReference>